<dbReference type="AlphaFoldDB" id="B8FTT6"/>
<accession>B8FTT6</accession>
<reference evidence="1 2" key="1">
    <citation type="journal article" date="2012" name="BMC Microbiol.">
        <title>Genome sequence of Desulfitobacterium hafniense DCB-2, a Gram-positive anaerobe capable of dehalogenation and metal reduction.</title>
        <authorList>
            <person name="Kim S.H."/>
            <person name="Harzman C."/>
            <person name="Davis J.K."/>
            <person name="Hutcheson R."/>
            <person name="Broderick J.B."/>
            <person name="Marsh T.L."/>
            <person name="Tiedje J.M."/>
        </authorList>
    </citation>
    <scope>NUCLEOTIDE SEQUENCE [LARGE SCALE GENOMIC DNA]</scope>
    <source>
        <strain evidence="2">DSM 10664 / DCB-2</strain>
    </source>
</reference>
<organism evidence="1 2">
    <name type="scientific">Desulfitobacterium hafniense (strain DSM 10664 / DCB-2)</name>
    <dbReference type="NCBI Taxonomy" id="272564"/>
    <lineage>
        <taxon>Bacteria</taxon>
        <taxon>Bacillati</taxon>
        <taxon>Bacillota</taxon>
        <taxon>Clostridia</taxon>
        <taxon>Eubacteriales</taxon>
        <taxon>Desulfitobacteriaceae</taxon>
        <taxon>Desulfitobacterium</taxon>
    </lineage>
</organism>
<dbReference type="EMBL" id="CP001336">
    <property type="protein sequence ID" value="ACL22178.1"/>
    <property type="molecule type" value="Genomic_DNA"/>
</dbReference>
<dbReference type="KEGG" id="dhd:Dhaf_4170"/>
<evidence type="ECO:0000313" key="1">
    <source>
        <dbReference type="EMBL" id="ACL22178.1"/>
    </source>
</evidence>
<name>B8FTT6_DESHD</name>
<sequence length="46" mass="4946">MASCNGLSIARLIGMNRTLSLFSARLIDLVPADVKETLSGIKRIIS</sequence>
<dbReference type="Proteomes" id="UP000007726">
    <property type="component" value="Chromosome"/>
</dbReference>
<protein>
    <submittedName>
        <fullName evidence="1">Uncharacterized protein</fullName>
    </submittedName>
</protein>
<evidence type="ECO:0000313" key="2">
    <source>
        <dbReference type="Proteomes" id="UP000007726"/>
    </source>
</evidence>
<dbReference type="HOGENOM" id="CLU_3182869_0_0_9"/>
<gene>
    <name evidence="1" type="ordered locus">Dhaf_4170</name>
</gene>
<proteinExistence type="predicted"/>